<dbReference type="InterPro" id="IPR023171">
    <property type="entry name" value="Na/H_antiporter_dom_sf"/>
</dbReference>
<feature type="transmembrane region" description="Helical" evidence="11">
    <location>
        <begin position="86"/>
        <end position="106"/>
    </location>
</feature>
<evidence type="ECO:0000256" key="10">
    <source>
        <dbReference type="ARBA" id="ARBA00023201"/>
    </source>
</evidence>
<evidence type="ECO:0000256" key="6">
    <source>
        <dbReference type="ARBA" id="ARBA00022989"/>
    </source>
</evidence>
<dbReference type="Proteomes" id="UP001595712">
    <property type="component" value="Unassembled WGS sequence"/>
</dbReference>
<dbReference type="Gene3D" id="1.20.1530.10">
    <property type="entry name" value="Na+/H+ antiporter like domain"/>
    <property type="match status" value="1"/>
</dbReference>
<name>A0ABV7PSG0_9ACTN</name>
<evidence type="ECO:0000256" key="11">
    <source>
        <dbReference type="SAM" id="Phobius"/>
    </source>
</evidence>
<evidence type="ECO:0000256" key="4">
    <source>
        <dbReference type="ARBA" id="ARBA00022475"/>
    </source>
</evidence>
<keyword evidence="9 11" id="KW-0472">Membrane</keyword>
<keyword evidence="6 11" id="KW-1133">Transmembrane helix</keyword>
<evidence type="ECO:0000256" key="2">
    <source>
        <dbReference type="ARBA" id="ARBA00022448"/>
    </source>
</evidence>
<accession>A0ABV7PSG0</accession>
<keyword evidence="10" id="KW-0739">Sodium transport</keyword>
<organism evidence="12 13">
    <name type="scientific">Glycomyces rhizosphaerae</name>
    <dbReference type="NCBI Taxonomy" id="2054422"/>
    <lineage>
        <taxon>Bacteria</taxon>
        <taxon>Bacillati</taxon>
        <taxon>Actinomycetota</taxon>
        <taxon>Actinomycetes</taxon>
        <taxon>Glycomycetales</taxon>
        <taxon>Glycomycetaceae</taxon>
        <taxon>Glycomyces</taxon>
    </lineage>
</organism>
<comment type="subcellular location">
    <subcellularLocation>
        <location evidence="1">Cell inner membrane</location>
        <topology evidence="1">Multi-pass membrane protein</topology>
    </subcellularLocation>
</comment>
<dbReference type="InterPro" id="IPR004670">
    <property type="entry name" value="NhaA"/>
</dbReference>
<keyword evidence="2" id="KW-0813">Transport</keyword>
<evidence type="ECO:0000256" key="7">
    <source>
        <dbReference type="ARBA" id="ARBA00023053"/>
    </source>
</evidence>
<evidence type="ECO:0000256" key="9">
    <source>
        <dbReference type="ARBA" id="ARBA00023136"/>
    </source>
</evidence>
<dbReference type="RefSeq" id="WP_387969094.1">
    <property type="nucleotide sequence ID" value="NZ_JBHRWO010000002.1"/>
</dbReference>
<evidence type="ECO:0000256" key="8">
    <source>
        <dbReference type="ARBA" id="ARBA00023065"/>
    </source>
</evidence>
<keyword evidence="3" id="KW-0050">Antiport</keyword>
<keyword evidence="4" id="KW-1003">Cell membrane</keyword>
<keyword evidence="8" id="KW-0406">Ion transport</keyword>
<feature type="transmembrane region" description="Helical" evidence="11">
    <location>
        <begin position="12"/>
        <end position="37"/>
    </location>
</feature>
<dbReference type="PANTHER" id="PTHR30341:SF0">
    <property type="entry name" value="NA(+)_H(+) ANTIPORTER NHAA"/>
    <property type="match status" value="1"/>
</dbReference>
<dbReference type="EMBL" id="JBHRWO010000002">
    <property type="protein sequence ID" value="MFC3490936.1"/>
    <property type="molecule type" value="Genomic_DNA"/>
</dbReference>
<proteinExistence type="predicted"/>
<feature type="transmembrane region" description="Helical" evidence="11">
    <location>
        <begin position="49"/>
        <end position="74"/>
    </location>
</feature>
<dbReference type="PANTHER" id="PTHR30341">
    <property type="entry name" value="SODIUM ION/PROTON ANTIPORTER NHAA-RELATED"/>
    <property type="match status" value="1"/>
</dbReference>
<gene>
    <name evidence="12" type="ORF">ACFO8M_00320</name>
</gene>
<keyword evidence="5 11" id="KW-0812">Transmembrane</keyword>
<dbReference type="Pfam" id="PF06965">
    <property type="entry name" value="Na_H_antiport_1"/>
    <property type="match status" value="1"/>
</dbReference>
<protein>
    <submittedName>
        <fullName evidence="12">Na+/H+ antiporter NhaA</fullName>
    </submittedName>
</protein>
<reference evidence="13" key="1">
    <citation type="journal article" date="2019" name="Int. J. Syst. Evol. Microbiol.">
        <title>The Global Catalogue of Microorganisms (GCM) 10K type strain sequencing project: providing services to taxonomists for standard genome sequencing and annotation.</title>
        <authorList>
            <consortium name="The Broad Institute Genomics Platform"/>
            <consortium name="The Broad Institute Genome Sequencing Center for Infectious Disease"/>
            <person name="Wu L."/>
            <person name="Ma J."/>
        </authorList>
    </citation>
    <scope>NUCLEOTIDE SEQUENCE [LARGE SCALE GENOMIC DNA]</scope>
    <source>
        <strain evidence="13">CGMCC 4.7396</strain>
    </source>
</reference>
<evidence type="ECO:0000256" key="3">
    <source>
        <dbReference type="ARBA" id="ARBA00022449"/>
    </source>
</evidence>
<evidence type="ECO:0000256" key="5">
    <source>
        <dbReference type="ARBA" id="ARBA00022692"/>
    </source>
</evidence>
<comment type="caution">
    <text evidence="12">The sequence shown here is derived from an EMBL/GenBank/DDBJ whole genome shotgun (WGS) entry which is preliminary data.</text>
</comment>
<evidence type="ECO:0000313" key="13">
    <source>
        <dbReference type="Proteomes" id="UP001595712"/>
    </source>
</evidence>
<feature type="transmembrane region" description="Helical" evidence="11">
    <location>
        <begin position="126"/>
        <end position="145"/>
    </location>
</feature>
<keyword evidence="13" id="KW-1185">Reference proteome</keyword>
<evidence type="ECO:0000256" key="1">
    <source>
        <dbReference type="ARBA" id="ARBA00004429"/>
    </source>
</evidence>
<keyword evidence="7" id="KW-0915">Sodium</keyword>
<sequence length="167" mass="16805">MALWLAMLESGVHATIAGVIMCLMPSLFALANAGVALSGDLLATAATSAVTLGIVLGLALGKTLGITLATWIAVKLGAGRLPTGTNWPLLVAIAAVAGIGFTVALFITELAFRGEDTEMLTAEAKIGVLVGSLIAVLLGAGLVAFTAPKRRPAHDDADEDSRAASIA</sequence>
<evidence type="ECO:0000313" key="12">
    <source>
        <dbReference type="EMBL" id="MFC3490936.1"/>
    </source>
</evidence>